<protein>
    <recommendedName>
        <fullName evidence="3">DUF3467 domain-containing protein</fullName>
    </recommendedName>
</protein>
<evidence type="ECO:0000313" key="1">
    <source>
        <dbReference type="EMBL" id="SFA51447.1"/>
    </source>
</evidence>
<reference evidence="2" key="1">
    <citation type="submission" date="2016-10" db="EMBL/GenBank/DDBJ databases">
        <authorList>
            <person name="Varghese N."/>
            <person name="Submissions S."/>
        </authorList>
    </citation>
    <scope>NUCLEOTIDE SEQUENCE [LARGE SCALE GENOMIC DNA]</scope>
    <source>
        <strain evidence="2">M1</strain>
    </source>
</reference>
<name>A0A1I0TIE6_9BACL</name>
<evidence type="ECO:0008006" key="3">
    <source>
        <dbReference type="Google" id="ProtNLM"/>
    </source>
</evidence>
<proteinExistence type="predicted"/>
<dbReference type="RefSeq" id="WP_021321464.1">
    <property type="nucleotide sequence ID" value="NZ_FOJS01000030.1"/>
</dbReference>
<dbReference type="EMBL" id="FOJS01000030">
    <property type="protein sequence ID" value="SFA51447.1"/>
    <property type="molecule type" value="Genomic_DNA"/>
</dbReference>
<dbReference type="Proteomes" id="UP000198650">
    <property type="component" value="Unassembled WGS sequence"/>
</dbReference>
<gene>
    <name evidence="1" type="ORF">SAMN05192569_103027</name>
</gene>
<dbReference type="GeneID" id="32065169"/>
<keyword evidence="2" id="KW-1185">Reference proteome</keyword>
<dbReference type="AlphaFoldDB" id="A0A1I0TIE6"/>
<organism evidence="1 2">
    <name type="scientific">Parageobacillus thermantarcticus</name>
    <dbReference type="NCBI Taxonomy" id="186116"/>
    <lineage>
        <taxon>Bacteria</taxon>
        <taxon>Bacillati</taxon>
        <taxon>Bacillota</taxon>
        <taxon>Bacilli</taxon>
        <taxon>Bacillales</taxon>
        <taxon>Anoxybacillaceae</taxon>
        <taxon>Parageobacillus</taxon>
    </lineage>
</organism>
<dbReference type="STRING" id="186116.SAMN05192569_103027"/>
<evidence type="ECO:0000313" key="2">
    <source>
        <dbReference type="Proteomes" id="UP000198650"/>
    </source>
</evidence>
<sequence>MEGNMEKRPFNVYCNSISLSMSLHDIILNLQQQSPDENIYLGKVTMSPQHAKQFAYLLLNYIKQYEEIFGEIPSPPSEEKIQELSQLGIIGVKSEQ</sequence>
<dbReference type="InterPro" id="IPR021857">
    <property type="entry name" value="DUF3467"/>
</dbReference>
<accession>A0A1I0TIE6</accession>
<dbReference type="Pfam" id="PF11950">
    <property type="entry name" value="DUF3467"/>
    <property type="match status" value="1"/>
</dbReference>